<name>A0A7R9MHK9_9ACAR</name>
<evidence type="ECO:0000256" key="1">
    <source>
        <dbReference type="SAM" id="MobiDB-lite"/>
    </source>
</evidence>
<feature type="compositionally biased region" description="Gly residues" evidence="1">
    <location>
        <begin position="75"/>
        <end position="84"/>
    </location>
</feature>
<gene>
    <name evidence="3" type="ORF">ONB1V03_LOCUS16670</name>
</gene>
<evidence type="ECO:0000313" key="3">
    <source>
        <dbReference type="EMBL" id="CAD7660100.1"/>
    </source>
</evidence>
<evidence type="ECO:0000256" key="2">
    <source>
        <dbReference type="SAM" id="SignalP"/>
    </source>
</evidence>
<keyword evidence="2" id="KW-0732">Signal</keyword>
<feature type="chain" id="PRO_5036211536" evidence="2">
    <location>
        <begin position="20"/>
        <end position="84"/>
    </location>
</feature>
<feature type="region of interest" description="Disordered" evidence="1">
    <location>
        <begin position="42"/>
        <end position="84"/>
    </location>
</feature>
<dbReference type="EMBL" id="OC934084">
    <property type="protein sequence ID" value="CAD7660100.1"/>
    <property type="molecule type" value="Genomic_DNA"/>
</dbReference>
<protein>
    <submittedName>
        <fullName evidence="3">Uncharacterized protein</fullName>
    </submittedName>
</protein>
<sequence length="84" mass="7931">MKVIVVLCLLLVVSAVCYGAAIKSDFDGQQLSADMGVNEVQEDQACGGGQGGGSGGAGGGAGGDAGGDNTQNSQGRGGKGGKGN</sequence>
<dbReference type="Proteomes" id="UP000728032">
    <property type="component" value="Unassembled WGS sequence"/>
</dbReference>
<feature type="compositionally biased region" description="Gly residues" evidence="1">
    <location>
        <begin position="46"/>
        <end position="66"/>
    </location>
</feature>
<dbReference type="AlphaFoldDB" id="A0A7R9MHK9"/>
<feature type="signal peptide" evidence="2">
    <location>
        <begin position="1"/>
        <end position="19"/>
    </location>
</feature>
<proteinExistence type="predicted"/>
<evidence type="ECO:0000313" key="4">
    <source>
        <dbReference type="Proteomes" id="UP000728032"/>
    </source>
</evidence>
<accession>A0A7R9MHK9</accession>
<dbReference type="EMBL" id="CAJPVJ010019259">
    <property type="protein sequence ID" value="CAG2177238.1"/>
    <property type="molecule type" value="Genomic_DNA"/>
</dbReference>
<reference evidence="3" key="1">
    <citation type="submission" date="2020-11" db="EMBL/GenBank/DDBJ databases">
        <authorList>
            <person name="Tran Van P."/>
        </authorList>
    </citation>
    <scope>NUCLEOTIDE SEQUENCE</scope>
</reference>
<organism evidence="3">
    <name type="scientific">Oppiella nova</name>
    <dbReference type="NCBI Taxonomy" id="334625"/>
    <lineage>
        <taxon>Eukaryota</taxon>
        <taxon>Metazoa</taxon>
        <taxon>Ecdysozoa</taxon>
        <taxon>Arthropoda</taxon>
        <taxon>Chelicerata</taxon>
        <taxon>Arachnida</taxon>
        <taxon>Acari</taxon>
        <taxon>Acariformes</taxon>
        <taxon>Sarcoptiformes</taxon>
        <taxon>Oribatida</taxon>
        <taxon>Brachypylina</taxon>
        <taxon>Oppioidea</taxon>
        <taxon>Oppiidae</taxon>
        <taxon>Oppiella</taxon>
    </lineage>
</organism>
<keyword evidence="4" id="KW-1185">Reference proteome</keyword>